<keyword evidence="3" id="KW-0808">Transferase</keyword>
<gene>
    <name evidence="3" type="ORF">Q4481_08350</name>
</gene>
<keyword evidence="3" id="KW-0328">Glycosyltransferase</keyword>
<dbReference type="EC" id="2.4.-.-" evidence="3"/>
<reference evidence="3" key="1">
    <citation type="journal article" date="2015" name="Int. J. Syst. Evol. Microbiol.">
        <title>Rhizobium alvei sp. nov., isolated from a freshwater river.</title>
        <authorList>
            <person name="Sheu S.Y."/>
            <person name="Huang H.W."/>
            <person name="Young C.C."/>
            <person name="Chen W.M."/>
        </authorList>
    </citation>
    <scope>NUCLEOTIDE SEQUENCE</scope>
    <source>
        <strain evidence="3">TNR-22</strain>
    </source>
</reference>
<sequence>MIRRIALVLPTFSPLGGGVSEAARLHVKALSKAGFDEITVHALDQSEERVDWSQWQPARTFRHRSFGPKSYSFAPGMLASLLRAKPDLVHVHGVWQFQAAATHAWSLMTGKPYVVSPHGMLEPWIRARSPRLKSAVSGLYQNSFLRRAAGFHLLTDKEGSDVAEFLSGQPARIIPNFAEPFQDDGHKPNWFRPEFEGRDIYLFLGRIHEKKGCMELMEAWENLSVADPAFRDRSALIFCGWNDGIEGFEERALELDARFGNVLFAGPQYGTEKHRSMGAATFFLLPSKSEGLPMAVLEAWAAGKPAILSPECNLAIGFERNAAIRSGFTPETIRPALEAAHTLSADARGQMAGAARQLVEDHYSEQSVRDGLMALYDDARCWKERA</sequence>
<reference evidence="3" key="2">
    <citation type="submission" date="2023-07" db="EMBL/GenBank/DDBJ databases">
        <authorList>
            <person name="Shen H."/>
        </authorList>
    </citation>
    <scope>NUCLEOTIDE SEQUENCE</scope>
    <source>
        <strain evidence="3">TNR-22</strain>
    </source>
</reference>
<dbReference type="InterPro" id="IPR050194">
    <property type="entry name" value="Glycosyltransferase_grp1"/>
</dbReference>
<proteinExistence type="predicted"/>
<dbReference type="Proteomes" id="UP001174932">
    <property type="component" value="Unassembled WGS sequence"/>
</dbReference>
<dbReference type="InterPro" id="IPR028098">
    <property type="entry name" value="Glyco_trans_4-like_N"/>
</dbReference>
<dbReference type="PANTHER" id="PTHR45947">
    <property type="entry name" value="SULFOQUINOVOSYL TRANSFERASE SQD2"/>
    <property type="match status" value="1"/>
</dbReference>
<keyword evidence="4" id="KW-1185">Reference proteome</keyword>
<evidence type="ECO:0000259" key="2">
    <source>
        <dbReference type="Pfam" id="PF13579"/>
    </source>
</evidence>
<dbReference type="SUPFAM" id="SSF53756">
    <property type="entry name" value="UDP-Glycosyltransferase/glycogen phosphorylase"/>
    <property type="match status" value="1"/>
</dbReference>
<name>A0ABT8YKB2_9HYPH</name>
<dbReference type="Pfam" id="PF00534">
    <property type="entry name" value="Glycos_transf_1"/>
    <property type="match status" value="1"/>
</dbReference>
<organism evidence="3 4">
    <name type="scientific">Rhizobium alvei</name>
    <dbReference type="NCBI Taxonomy" id="1132659"/>
    <lineage>
        <taxon>Bacteria</taxon>
        <taxon>Pseudomonadati</taxon>
        <taxon>Pseudomonadota</taxon>
        <taxon>Alphaproteobacteria</taxon>
        <taxon>Hyphomicrobiales</taxon>
        <taxon>Rhizobiaceae</taxon>
        <taxon>Rhizobium/Agrobacterium group</taxon>
        <taxon>Rhizobium</taxon>
    </lineage>
</organism>
<dbReference type="Pfam" id="PF13579">
    <property type="entry name" value="Glyco_trans_4_4"/>
    <property type="match status" value="1"/>
</dbReference>
<accession>A0ABT8YKB2</accession>
<feature type="domain" description="Glycosyltransferase subfamily 4-like N-terminal" evidence="2">
    <location>
        <begin position="17"/>
        <end position="176"/>
    </location>
</feature>
<feature type="domain" description="Glycosyl transferase family 1" evidence="1">
    <location>
        <begin position="194"/>
        <end position="312"/>
    </location>
</feature>
<dbReference type="RefSeq" id="WP_304375879.1">
    <property type="nucleotide sequence ID" value="NZ_JAUOZU010000006.1"/>
</dbReference>
<evidence type="ECO:0000313" key="3">
    <source>
        <dbReference type="EMBL" id="MDO6963966.1"/>
    </source>
</evidence>
<dbReference type="Gene3D" id="3.40.50.2000">
    <property type="entry name" value="Glycogen Phosphorylase B"/>
    <property type="match status" value="2"/>
</dbReference>
<dbReference type="InterPro" id="IPR001296">
    <property type="entry name" value="Glyco_trans_1"/>
</dbReference>
<evidence type="ECO:0000259" key="1">
    <source>
        <dbReference type="Pfam" id="PF00534"/>
    </source>
</evidence>
<dbReference type="PANTHER" id="PTHR45947:SF3">
    <property type="entry name" value="SULFOQUINOVOSYL TRANSFERASE SQD2"/>
    <property type="match status" value="1"/>
</dbReference>
<comment type="caution">
    <text evidence="3">The sequence shown here is derived from an EMBL/GenBank/DDBJ whole genome shotgun (WGS) entry which is preliminary data.</text>
</comment>
<dbReference type="GO" id="GO:0016757">
    <property type="term" value="F:glycosyltransferase activity"/>
    <property type="evidence" value="ECO:0007669"/>
    <property type="project" value="UniProtKB-KW"/>
</dbReference>
<evidence type="ECO:0000313" key="4">
    <source>
        <dbReference type="Proteomes" id="UP001174932"/>
    </source>
</evidence>
<protein>
    <submittedName>
        <fullName evidence="3">Glycosyltransferase</fullName>
        <ecNumber evidence="3">2.4.-.-</ecNumber>
    </submittedName>
</protein>
<dbReference type="EMBL" id="JAUOZU010000006">
    <property type="protein sequence ID" value="MDO6963966.1"/>
    <property type="molecule type" value="Genomic_DNA"/>
</dbReference>